<name>A0A4R6ITQ8_9BACT</name>
<keyword evidence="1" id="KW-0732">Signal</keyword>
<evidence type="ECO:0000313" key="3">
    <source>
        <dbReference type="Proteomes" id="UP000295741"/>
    </source>
</evidence>
<reference evidence="2 3" key="1">
    <citation type="submission" date="2019-03" db="EMBL/GenBank/DDBJ databases">
        <title>Genomic Encyclopedia of Archaeal and Bacterial Type Strains, Phase II (KMG-II): from individual species to whole genera.</title>
        <authorList>
            <person name="Goeker M."/>
        </authorList>
    </citation>
    <scope>NUCLEOTIDE SEQUENCE [LARGE SCALE GENOMIC DNA]</scope>
    <source>
        <strain evidence="2 3">DSM 28323</strain>
    </source>
</reference>
<comment type="caution">
    <text evidence="2">The sequence shown here is derived from an EMBL/GenBank/DDBJ whole genome shotgun (WGS) entry which is preliminary data.</text>
</comment>
<accession>A0A4R6ITQ8</accession>
<dbReference type="RefSeq" id="WP_133475469.1">
    <property type="nucleotide sequence ID" value="NZ_SNWP01000013.1"/>
</dbReference>
<protein>
    <recommendedName>
        <fullName evidence="4">Carboxypeptidase family protein</fullName>
    </recommendedName>
</protein>
<dbReference type="EMBL" id="SNWP01000013">
    <property type="protein sequence ID" value="TDO25356.1"/>
    <property type="molecule type" value="Genomic_DNA"/>
</dbReference>
<evidence type="ECO:0000313" key="2">
    <source>
        <dbReference type="EMBL" id="TDO25356.1"/>
    </source>
</evidence>
<dbReference type="AlphaFoldDB" id="A0A4R6ITQ8"/>
<gene>
    <name evidence="2" type="ORF">BC659_2896</name>
</gene>
<evidence type="ECO:0000256" key="1">
    <source>
        <dbReference type="SAM" id="SignalP"/>
    </source>
</evidence>
<sequence>MTKSIQLLVFICLMFSSLTSAQLAVSGKVSDSHNSPIADIHVMLVKVRTGTIIAFATTSQKGEYTLIVKDYMFQIDSFLIQVRPFGYAQQSILLKKEKAIVNFILQTEMTELPKIVVQNKSRPIRAQGDTLNYNVKSFAKETDRSIGDVIRRLPGIDVDEQGKISYQGKPISRFYIDGDNLLDDKYNIATNGIPNDLVTTIQILDKHQPVKALENIQYNDAPALNIITTQAARKKIIIEGNASFGSPSVHEVTVNNILLKKKAKFINYYKSNNSGIDITKDVISHNIVDNQKRIGYQPLRDLLNVTIPNPPSLSARKYLLNNTGLPNINALINLNKKTQLRINAYYLYDKQYQSFDREVSFFSNTSSIKYSELQTGKSTNNTFRSQATVTINDSNYYLNNISVIENQRSTGLANTFTGNGMSSIQQNLANLYTELSNELTIIKRTKSSKAFEFYSYIQTTKSPSSLTVNPGLHQNFLNKGKNYNGLIQHLEIPTFFTTNYFTIRKRIGQWSQVSQIGISYQSQLLNSSIDLYELNLENRNLNDSFSNQASWKRMRFYVQQGFEYKSDRIQVALALPLNFQYTRYHDKMHTEADTMAKIIPFNPSLQVRLLSGRQNSIQFSAFMDNRIGNINEVYQGYIFSTYRTATSHVSSLPISYSKGLSVNYLFKKAIDGIFINTGIVYVKSSKNVIENVTLSNSLMTSAVNYFNNNIDYYSFSGSFNKYFFKIQTDIKLGFIWNHQRFNQIQNSELLQSKNNGYAYRLRVDSRISSNLLFNYTAVYAYSSATQKLVNAMQNQLNKVDAKQITQELETSILLHKSLYLRWVIENYINIPPIGNTANYLFIDGNATLRLPNSRTDLQLTVSNVLNHVIYRTQIVSTNVLSDSRYTIRPRMIMLKLNFRF</sequence>
<feature type="chain" id="PRO_5020719505" description="Carboxypeptidase family protein" evidence="1">
    <location>
        <begin position="22"/>
        <end position="900"/>
    </location>
</feature>
<dbReference type="SUPFAM" id="SSF49464">
    <property type="entry name" value="Carboxypeptidase regulatory domain-like"/>
    <property type="match status" value="1"/>
</dbReference>
<dbReference type="SUPFAM" id="SSF56935">
    <property type="entry name" value="Porins"/>
    <property type="match status" value="1"/>
</dbReference>
<dbReference type="InterPro" id="IPR008969">
    <property type="entry name" value="CarboxyPept-like_regulatory"/>
</dbReference>
<keyword evidence="3" id="KW-1185">Reference proteome</keyword>
<dbReference type="Proteomes" id="UP000295741">
    <property type="component" value="Unassembled WGS sequence"/>
</dbReference>
<evidence type="ECO:0008006" key="4">
    <source>
        <dbReference type="Google" id="ProtNLM"/>
    </source>
</evidence>
<organism evidence="2 3">
    <name type="scientific">Sediminibacterium goheungense</name>
    <dbReference type="NCBI Taxonomy" id="1086393"/>
    <lineage>
        <taxon>Bacteria</taxon>
        <taxon>Pseudomonadati</taxon>
        <taxon>Bacteroidota</taxon>
        <taxon>Chitinophagia</taxon>
        <taxon>Chitinophagales</taxon>
        <taxon>Chitinophagaceae</taxon>
        <taxon>Sediminibacterium</taxon>
    </lineage>
</organism>
<dbReference type="OrthoDB" id="603275at2"/>
<feature type="signal peptide" evidence="1">
    <location>
        <begin position="1"/>
        <end position="21"/>
    </location>
</feature>
<proteinExistence type="predicted"/>